<dbReference type="RefSeq" id="WP_155316840.1">
    <property type="nucleotide sequence ID" value="NZ_AP021874.1"/>
</dbReference>
<evidence type="ECO:0000313" key="4">
    <source>
        <dbReference type="Proteomes" id="UP000427906"/>
    </source>
</evidence>
<gene>
    <name evidence="3" type="ORF">DSCA_26440</name>
</gene>
<dbReference type="PANTHER" id="PTHR46268">
    <property type="entry name" value="STRESS RESPONSE PROTEIN NHAX"/>
    <property type="match status" value="1"/>
</dbReference>
<dbReference type="InterPro" id="IPR014729">
    <property type="entry name" value="Rossmann-like_a/b/a_fold"/>
</dbReference>
<accession>A0A5K7YQY8</accession>
<feature type="domain" description="UspA" evidence="2">
    <location>
        <begin position="4"/>
        <end position="144"/>
    </location>
</feature>
<dbReference type="Pfam" id="PF00582">
    <property type="entry name" value="Usp"/>
    <property type="match status" value="1"/>
</dbReference>
<dbReference type="EMBL" id="AP021874">
    <property type="protein sequence ID" value="BBO68714.1"/>
    <property type="molecule type" value="Genomic_DNA"/>
</dbReference>
<evidence type="ECO:0000313" key="3">
    <source>
        <dbReference type="EMBL" id="BBO68714.1"/>
    </source>
</evidence>
<name>A0A5K7YQY8_9BACT</name>
<keyword evidence="4" id="KW-1185">Reference proteome</keyword>
<evidence type="ECO:0000256" key="1">
    <source>
        <dbReference type="ARBA" id="ARBA00008791"/>
    </source>
</evidence>
<dbReference type="PRINTS" id="PR01438">
    <property type="entry name" value="UNVRSLSTRESS"/>
</dbReference>
<dbReference type="AlphaFoldDB" id="A0A5K7YQY8"/>
<evidence type="ECO:0000259" key="2">
    <source>
        <dbReference type="Pfam" id="PF00582"/>
    </source>
</evidence>
<dbReference type="Gene3D" id="3.40.50.620">
    <property type="entry name" value="HUPs"/>
    <property type="match status" value="1"/>
</dbReference>
<dbReference type="SUPFAM" id="SSF52402">
    <property type="entry name" value="Adenine nucleotide alpha hydrolases-like"/>
    <property type="match status" value="1"/>
</dbReference>
<dbReference type="KEGG" id="dalk:DSCA_26440"/>
<proteinExistence type="inferred from homology"/>
<reference evidence="3 4" key="1">
    <citation type="submission" date="2019-11" db="EMBL/GenBank/DDBJ databases">
        <title>Comparative genomics of hydrocarbon-degrading Desulfosarcina strains.</title>
        <authorList>
            <person name="Watanabe M."/>
            <person name="Kojima H."/>
            <person name="Fukui M."/>
        </authorList>
    </citation>
    <scope>NUCLEOTIDE SEQUENCE [LARGE SCALE GENOMIC DNA]</scope>
    <source>
        <strain evidence="3 4">PL12</strain>
    </source>
</reference>
<organism evidence="3 4">
    <name type="scientific">Desulfosarcina alkanivorans</name>
    <dbReference type="NCBI Taxonomy" id="571177"/>
    <lineage>
        <taxon>Bacteria</taxon>
        <taxon>Pseudomonadati</taxon>
        <taxon>Thermodesulfobacteriota</taxon>
        <taxon>Desulfobacteria</taxon>
        <taxon>Desulfobacterales</taxon>
        <taxon>Desulfosarcinaceae</taxon>
        <taxon>Desulfosarcina</taxon>
    </lineage>
</organism>
<comment type="similarity">
    <text evidence="1">Belongs to the universal stress protein A family.</text>
</comment>
<dbReference type="CDD" id="cd00293">
    <property type="entry name" value="USP-like"/>
    <property type="match status" value="1"/>
</dbReference>
<dbReference type="PANTHER" id="PTHR46268:SF6">
    <property type="entry name" value="UNIVERSAL STRESS PROTEIN UP12"/>
    <property type="match status" value="1"/>
</dbReference>
<dbReference type="InterPro" id="IPR006015">
    <property type="entry name" value="Universal_stress_UspA"/>
</dbReference>
<sequence>MEKVKKVMVAIAFSEYAQGTFNFAAQFARGVDAELIVANVINSRDVASVETISAMGYDVDGSHYTQKVKEERRQLLDDIIAAAGYPRENVRTIFRIGNPIDELLKLILSENIDVIVMGPKGRTDLEHILVGSVAEKIFRRSPATIISYRGEKVAERLKKRIKHI</sequence>
<dbReference type="InterPro" id="IPR006016">
    <property type="entry name" value="UspA"/>
</dbReference>
<dbReference type="OrthoDB" id="5431433at2"/>
<dbReference type="Proteomes" id="UP000427906">
    <property type="component" value="Chromosome"/>
</dbReference>
<protein>
    <submittedName>
        <fullName evidence="3">Universal stress protein</fullName>
    </submittedName>
</protein>